<organism evidence="3 4">
    <name type="scientific">Colletotrichum phormii</name>
    <dbReference type="NCBI Taxonomy" id="359342"/>
    <lineage>
        <taxon>Eukaryota</taxon>
        <taxon>Fungi</taxon>
        <taxon>Dikarya</taxon>
        <taxon>Ascomycota</taxon>
        <taxon>Pezizomycotina</taxon>
        <taxon>Sordariomycetes</taxon>
        <taxon>Hypocreomycetidae</taxon>
        <taxon>Glomerellales</taxon>
        <taxon>Glomerellaceae</taxon>
        <taxon>Colletotrichum</taxon>
        <taxon>Colletotrichum acutatum species complex</taxon>
    </lineage>
</organism>
<dbReference type="AlphaFoldDB" id="A0AAI9ZEZ9"/>
<comment type="similarity">
    <text evidence="1">Belongs to the peptidase M20A family.</text>
</comment>
<protein>
    <recommendedName>
        <fullName evidence="5">N-carbamoyl-L-amino acid hydrolase</fullName>
    </recommendedName>
</protein>
<dbReference type="InterPro" id="IPR002933">
    <property type="entry name" value="Peptidase_M20"/>
</dbReference>
<dbReference type="Pfam" id="PF01546">
    <property type="entry name" value="Peptidase_M20"/>
    <property type="match status" value="1"/>
</dbReference>
<accession>A0AAI9ZEZ9</accession>
<comment type="caution">
    <text evidence="3">The sequence shown here is derived from an EMBL/GenBank/DDBJ whole genome shotgun (WGS) entry which is preliminary data.</text>
</comment>
<name>A0AAI9ZEZ9_9PEZI</name>
<sequence>MGNIFARQRESLGSTLPMTAMGSHLDTQPQDGRYDGILGVVAGIEALRTMKENGYHCNFDIGVINWTNEEGARFPGTTVSSKVWAGEIPIQSAWDLRDVSNSSITVTGWTRLVDPGQRPDILPRLTARALLRLRSTSGEAPLINLFSLA</sequence>
<dbReference type="Gene3D" id="3.40.630.10">
    <property type="entry name" value="Zn peptidases"/>
    <property type="match status" value="1"/>
</dbReference>
<dbReference type="PANTHER" id="PTHR32494">
    <property type="entry name" value="ALLANTOATE DEIMINASE-RELATED"/>
    <property type="match status" value="1"/>
</dbReference>
<evidence type="ECO:0000313" key="3">
    <source>
        <dbReference type="EMBL" id="KAK1623337.1"/>
    </source>
</evidence>
<evidence type="ECO:0000256" key="2">
    <source>
        <dbReference type="ARBA" id="ARBA00022801"/>
    </source>
</evidence>
<proteinExistence type="inferred from homology"/>
<dbReference type="GeneID" id="85466464"/>
<dbReference type="PANTHER" id="PTHR32494:SF20">
    <property type="entry name" value="PEPTIDASE M20 DIMERISATION DOMAIN-CONTAINING PROTEIN"/>
    <property type="match status" value="1"/>
</dbReference>
<evidence type="ECO:0008006" key="5">
    <source>
        <dbReference type="Google" id="ProtNLM"/>
    </source>
</evidence>
<gene>
    <name evidence="3" type="ORF">BDP81DRAFT_120694</name>
</gene>
<feature type="non-terminal residue" evidence="3">
    <location>
        <position position="149"/>
    </location>
</feature>
<evidence type="ECO:0000256" key="1">
    <source>
        <dbReference type="ARBA" id="ARBA00006247"/>
    </source>
</evidence>
<dbReference type="InterPro" id="IPR010158">
    <property type="entry name" value="Amidase_Cbmase"/>
</dbReference>
<evidence type="ECO:0000313" key="4">
    <source>
        <dbReference type="Proteomes" id="UP001243989"/>
    </source>
</evidence>
<dbReference type="Proteomes" id="UP001243989">
    <property type="component" value="Unassembled WGS sequence"/>
</dbReference>
<reference evidence="3" key="1">
    <citation type="submission" date="2021-06" db="EMBL/GenBank/DDBJ databases">
        <title>Comparative genomics, transcriptomics and evolutionary studies reveal genomic signatures of adaptation to plant cell wall in hemibiotrophic fungi.</title>
        <authorList>
            <consortium name="DOE Joint Genome Institute"/>
            <person name="Baroncelli R."/>
            <person name="Diaz J.F."/>
            <person name="Benocci T."/>
            <person name="Peng M."/>
            <person name="Battaglia E."/>
            <person name="Haridas S."/>
            <person name="Andreopoulos W."/>
            <person name="Labutti K."/>
            <person name="Pangilinan J."/>
            <person name="Floch G.L."/>
            <person name="Makela M.R."/>
            <person name="Henrissat B."/>
            <person name="Grigoriev I.V."/>
            <person name="Crouch J.A."/>
            <person name="De Vries R.P."/>
            <person name="Sukno S.A."/>
            <person name="Thon M.R."/>
        </authorList>
    </citation>
    <scope>NUCLEOTIDE SEQUENCE</scope>
    <source>
        <strain evidence="3">CBS 102054</strain>
    </source>
</reference>
<keyword evidence="4" id="KW-1185">Reference proteome</keyword>
<keyword evidence="2" id="KW-0378">Hydrolase</keyword>
<dbReference type="EMBL" id="JAHMHQ010000029">
    <property type="protein sequence ID" value="KAK1623337.1"/>
    <property type="molecule type" value="Genomic_DNA"/>
</dbReference>
<dbReference type="GO" id="GO:0016813">
    <property type="term" value="F:hydrolase activity, acting on carbon-nitrogen (but not peptide) bonds, in linear amidines"/>
    <property type="evidence" value="ECO:0007669"/>
    <property type="project" value="InterPro"/>
</dbReference>
<dbReference type="SUPFAM" id="SSF53187">
    <property type="entry name" value="Zn-dependent exopeptidases"/>
    <property type="match status" value="1"/>
</dbReference>
<dbReference type="RefSeq" id="XP_060439332.1">
    <property type="nucleotide sequence ID" value="XM_060581602.1"/>
</dbReference>